<gene>
    <name evidence="2" type="ORF">RM544_07670</name>
</gene>
<feature type="region of interest" description="Disordered" evidence="1">
    <location>
        <begin position="1"/>
        <end position="47"/>
    </location>
</feature>
<dbReference type="RefSeq" id="WP_311361174.1">
    <property type="nucleotide sequence ID" value="NZ_JAVRIE010000002.1"/>
</dbReference>
<dbReference type="EMBL" id="JAVRIE010000002">
    <property type="protein sequence ID" value="MDT0582414.1"/>
    <property type="molecule type" value="Genomic_DNA"/>
</dbReference>
<evidence type="ECO:0000313" key="2">
    <source>
        <dbReference type="EMBL" id="MDT0582414.1"/>
    </source>
</evidence>
<organism evidence="2 3">
    <name type="scientific">Brumicola blandensis</name>
    <dbReference type="NCBI Taxonomy" id="3075611"/>
    <lineage>
        <taxon>Bacteria</taxon>
        <taxon>Pseudomonadati</taxon>
        <taxon>Pseudomonadota</taxon>
        <taxon>Gammaproteobacteria</taxon>
        <taxon>Alteromonadales</taxon>
        <taxon>Alteromonadaceae</taxon>
        <taxon>Brumicola</taxon>
    </lineage>
</organism>
<evidence type="ECO:0000313" key="3">
    <source>
        <dbReference type="Proteomes" id="UP001249020"/>
    </source>
</evidence>
<keyword evidence="3" id="KW-1185">Reference proteome</keyword>
<feature type="compositionally biased region" description="Polar residues" evidence="1">
    <location>
        <begin position="23"/>
        <end position="47"/>
    </location>
</feature>
<protein>
    <submittedName>
        <fullName evidence="2">Uncharacterized protein</fullName>
    </submittedName>
</protein>
<reference evidence="2 3" key="1">
    <citation type="submission" date="2023-09" db="EMBL/GenBank/DDBJ databases">
        <authorList>
            <person name="Rey-Velasco X."/>
        </authorList>
    </citation>
    <scope>NUCLEOTIDE SEQUENCE [LARGE SCALE GENOMIC DNA]</scope>
    <source>
        <strain evidence="2 3">W409</strain>
    </source>
</reference>
<sequence>MSKEDHVNDRSRGEAPAEEQSENTETPATPNQVPASPASGGTTPAGG</sequence>
<dbReference type="Proteomes" id="UP001249020">
    <property type="component" value="Unassembled WGS sequence"/>
</dbReference>
<evidence type="ECO:0000256" key="1">
    <source>
        <dbReference type="SAM" id="MobiDB-lite"/>
    </source>
</evidence>
<name>A0AAW8R053_9ALTE</name>
<dbReference type="AlphaFoldDB" id="A0AAW8R053"/>
<accession>A0AAW8R053</accession>
<proteinExistence type="predicted"/>
<feature type="compositionally biased region" description="Basic and acidic residues" evidence="1">
    <location>
        <begin position="1"/>
        <end position="15"/>
    </location>
</feature>
<comment type="caution">
    <text evidence="2">The sequence shown here is derived from an EMBL/GenBank/DDBJ whole genome shotgun (WGS) entry which is preliminary data.</text>
</comment>